<comment type="caution">
    <text evidence="1">The sequence shown here is derived from an EMBL/GenBank/DDBJ whole genome shotgun (WGS) entry which is preliminary data.</text>
</comment>
<reference evidence="1" key="1">
    <citation type="submission" date="2019-04" db="EMBL/GenBank/DDBJ databases">
        <title>Microbes associate with the intestines of laboratory mice.</title>
        <authorList>
            <person name="Navarre W."/>
            <person name="Wong E."/>
            <person name="Huang K."/>
            <person name="Tropini C."/>
            <person name="Ng K."/>
            <person name="Yu B."/>
        </authorList>
    </citation>
    <scope>NUCLEOTIDE SEQUENCE</scope>
    <source>
        <strain evidence="1">NM01_1-7b</strain>
    </source>
</reference>
<organism evidence="1 2">
    <name type="scientific">Petralouisia muris</name>
    <dbReference type="NCBI Taxonomy" id="3032872"/>
    <lineage>
        <taxon>Bacteria</taxon>
        <taxon>Bacillati</taxon>
        <taxon>Bacillota</taxon>
        <taxon>Clostridia</taxon>
        <taxon>Lachnospirales</taxon>
        <taxon>Lachnospiraceae</taxon>
        <taxon>Petralouisia</taxon>
    </lineage>
</organism>
<name>A0AC61RP11_9FIRM</name>
<accession>A0AC61RP11</accession>
<evidence type="ECO:0000313" key="1">
    <source>
        <dbReference type="EMBL" id="TGY89451.1"/>
    </source>
</evidence>
<dbReference type="EMBL" id="SRYA01000090">
    <property type="protein sequence ID" value="TGY89451.1"/>
    <property type="molecule type" value="Genomic_DNA"/>
</dbReference>
<gene>
    <name evidence="1" type="ORF">E5329_24960</name>
</gene>
<dbReference type="Proteomes" id="UP000304953">
    <property type="component" value="Unassembled WGS sequence"/>
</dbReference>
<keyword evidence="2" id="KW-1185">Reference proteome</keyword>
<proteinExistence type="predicted"/>
<evidence type="ECO:0000313" key="2">
    <source>
        <dbReference type="Proteomes" id="UP000304953"/>
    </source>
</evidence>
<protein>
    <submittedName>
        <fullName evidence="1">LysR family transcriptional regulator</fullName>
    </submittedName>
</protein>
<sequence length="300" mass="34283">MELRTVATFLRVAELQNFSKAAEQLGYSQAAVTVQIQQLEQQLGTQLFERIGKRTKLTAHGAQFIPYALKLMNDIEDAQNFINDVSSPAGTLRIATAESMLLSILPPILSEFHEICPNVEVSIRIGLISELFDMVRQNDVDVLFFLDKKTEFPEWIKVLERPEKIIFVASSTHPFADKQNVPLEQILLEPFVLTEKSVSYRYDLEQIVAGKNLELHPFLETGNTDLIIRTLLHTTSVSFLPEYVAHNYISSGRLAMIQVADFEVQMASQLVYHRNKWLTPQMNIFIELMKKYITTADYLD</sequence>